<feature type="domain" description="Rab3GAP catalytic subunit C-terminal" evidence="11">
    <location>
        <begin position="105"/>
        <end position="279"/>
    </location>
</feature>
<proteinExistence type="inferred from homology"/>
<dbReference type="AlphaFoldDB" id="A0A1W4XJ41"/>
<feature type="domain" description="Rab3GAP catalytic subunit conserved" evidence="10">
    <location>
        <begin position="1"/>
        <end position="93"/>
    </location>
</feature>
<dbReference type="STRING" id="224129.A0A1W4XJ41"/>
<evidence type="ECO:0000256" key="4">
    <source>
        <dbReference type="ARBA" id="ARBA00008856"/>
    </source>
</evidence>
<comment type="similarity">
    <text evidence="4">Belongs to the Rab3-GAP catalytic subunit family.</text>
</comment>
<reference evidence="13" key="1">
    <citation type="submission" date="2025-08" db="UniProtKB">
        <authorList>
            <consortium name="RefSeq"/>
        </authorList>
    </citation>
    <scope>IDENTIFICATION</scope>
    <source>
        <tissue evidence="13">Entire body</tissue>
    </source>
</reference>
<dbReference type="Proteomes" id="UP000192223">
    <property type="component" value="Unplaced"/>
</dbReference>
<dbReference type="RefSeq" id="XP_018336136.1">
    <property type="nucleotide sequence ID" value="XM_018480634.1"/>
</dbReference>
<organism evidence="12 13">
    <name type="scientific">Agrilus planipennis</name>
    <name type="common">Emerald ash borer</name>
    <name type="synonym">Agrilus marcopoli</name>
    <dbReference type="NCBI Taxonomy" id="224129"/>
    <lineage>
        <taxon>Eukaryota</taxon>
        <taxon>Metazoa</taxon>
        <taxon>Ecdysozoa</taxon>
        <taxon>Arthropoda</taxon>
        <taxon>Hexapoda</taxon>
        <taxon>Insecta</taxon>
        <taxon>Pterygota</taxon>
        <taxon>Neoptera</taxon>
        <taxon>Endopterygota</taxon>
        <taxon>Coleoptera</taxon>
        <taxon>Polyphaga</taxon>
        <taxon>Elateriformia</taxon>
        <taxon>Buprestoidea</taxon>
        <taxon>Buprestidae</taxon>
        <taxon>Agrilinae</taxon>
        <taxon>Agrilus</taxon>
    </lineage>
</organism>
<evidence type="ECO:0000259" key="10">
    <source>
        <dbReference type="Pfam" id="PF13890"/>
    </source>
</evidence>
<dbReference type="InterPro" id="IPR045700">
    <property type="entry name" value="Rab3GAP1"/>
</dbReference>
<evidence type="ECO:0000313" key="12">
    <source>
        <dbReference type="Proteomes" id="UP000192223"/>
    </source>
</evidence>
<keyword evidence="7" id="KW-0963">Cytoplasm</keyword>
<dbReference type="InterPro" id="IPR045698">
    <property type="entry name" value="Rab3GAP1_C"/>
</dbReference>
<evidence type="ECO:0000313" key="13">
    <source>
        <dbReference type="RefSeq" id="XP_018336136.1"/>
    </source>
</evidence>
<evidence type="ECO:0000256" key="8">
    <source>
        <dbReference type="ARBA" id="ARBA00022824"/>
    </source>
</evidence>
<evidence type="ECO:0000256" key="6">
    <source>
        <dbReference type="ARBA" id="ARBA00022468"/>
    </source>
</evidence>
<dbReference type="GO" id="GO:0005794">
    <property type="term" value="C:Golgi apparatus"/>
    <property type="evidence" value="ECO:0007669"/>
    <property type="project" value="UniProtKB-SubCell"/>
</dbReference>
<keyword evidence="9" id="KW-0333">Golgi apparatus</keyword>
<keyword evidence="8" id="KW-0256">Endoplasmic reticulum</keyword>
<dbReference type="InterPro" id="IPR026147">
    <property type="entry name" value="Rab3GAP1_conserved"/>
</dbReference>
<dbReference type="GO" id="GO:0005783">
    <property type="term" value="C:endoplasmic reticulum"/>
    <property type="evidence" value="ECO:0007669"/>
    <property type="project" value="UniProtKB-SubCell"/>
</dbReference>
<keyword evidence="12" id="KW-1185">Reference proteome</keyword>
<accession>A0A1W4XJ41</accession>
<protein>
    <recommendedName>
        <fullName evidence="5">Rab3 GTPase-activating protein catalytic subunit</fullName>
    </recommendedName>
</protein>
<evidence type="ECO:0000256" key="5">
    <source>
        <dbReference type="ARBA" id="ARBA00015817"/>
    </source>
</evidence>
<keyword evidence="6" id="KW-0343">GTPase activation</keyword>
<dbReference type="PANTHER" id="PTHR21422">
    <property type="entry name" value="RAB3 GTPASE-ACTIVATING PROTEIN CATALYTIC SUBUNIT"/>
    <property type="match status" value="1"/>
</dbReference>
<dbReference type="InParanoid" id="A0A1W4XJ41"/>
<dbReference type="PANTHER" id="PTHR21422:SF9">
    <property type="entry name" value="RAB3 GTPASE-ACTIVATING PROTEIN CATALYTIC SUBUNIT"/>
    <property type="match status" value="1"/>
</dbReference>
<gene>
    <name evidence="13" type="primary">LOC108744728</name>
</gene>
<sequence>MMSASLLSDMESFKAANPGSILEDFIRWYSPRDFIEEDELDNWGQKKGHLSSRMLISDNTWVQMWASGKPVPANRQKRLFDDTREAEKVLHFLDSRNLSQIVELLLPVLSHVALLRLYEESQHVIQELPDSITTIRHIAKIIENASREGAVNTRRYESLIREISSLELKISEVNSLMYKFNPTGTTNETGREVEIEDKGDSMVGSRIVAMLSEAQKGANLLLTDQTDPEASGGDSKAFPNATQKEFVMRADAVRPATYSAKSPQFLRAILSKNEFRLTNRQYKHLSMDSETSEALSYSLEFEPSKQVSKDHVRVPQAGIDDSAIAKAGVISLIRECVIDVKKASATKLLLCWNMQEV</sequence>
<evidence type="ECO:0000259" key="11">
    <source>
        <dbReference type="Pfam" id="PF19533"/>
    </source>
</evidence>
<name>A0A1W4XJ41_AGRPL</name>
<comment type="subcellular location">
    <subcellularLocation>
        <location evidence="3">Cytoplasm</location>
    </subcellularLocation>
    <subcellularLocation>
        <location evidence="2">Endoplasmic reticulum</location>
    </subcellularLocation>
    <subcellularLocation>
        <location evidence="1">Golgi apparatus</location>
        <location evidence="1">cis-Golgi network</location>
    </subcellularLocation>
</comment>
<dbReference type="Pfam" id="PF13890">
    <property type="entry name" value="Rab3-GTPase_cat"/>
    <property type="match status" value="1"/>
</dbReference>
<dbReference type="Pfam" id="PF19533">
    <property type="entry name" value="Rab3-GAP_cat_C"/>
    <property type="match status" value="1"/>
</dbReference>
<dbReference type="KEGG" id="apln:108744728"/>
<dbReference type="GeneID" id="108744728"/>
<evidence type="ECO:0000256" key="3">
    <source>
        <dbReference type="ARBA" id="ARBA00004496"/>
    </source>
</evidence>
<evidence type="ECO:0000256" key="1">
    <source>
        <dbReference type="ARBA" id="ARBA00004222"/>
    </source>
</evidence>
<dbReference type="OrthoDB" id="17346at2759"/>
<evidence type="ECO:0000256" key="2">
    <source>
        <dbReference type="ARBA" id="ARBA00004240"/>
    </source>
</evidence>
<dbReference type="GO" id="GO:0005096">
    <property type="term" value="F:GTPase activator activity"/>
    <property type="evidence" value="ECO:0007669"/>
    <property type="project" value="UniProtKB-KW"/>
</dbReference>
<evidence type="ECO:0000256" key="9">
    <source>
        <dbReference type="ARBA" id="ARBA00023034"/>
    </source>
</evidence>
<evidence type="ECO:0000256" key="7">
    <source>
        <dbReference type="ARBA" id="ARBA00022490"/>
    </source>
</evidence>